<gene>
    <name evidence="2" type="ORF">BECKDK2373C_GA0170839_11862</name>
</gene>
<proteinExistence type="predicted"/>
<name>A0A450TL88_9GAMM</name>
<feature type="region of interest" description="Disordered" evidence="1">
    <location>
        <begin position="44"/>
        <end position="66"/>
    </location>
</feature>
<evidence type="ECO:0008006" key="3">
    <source>
        <dbReference type="Google" id="ProtNLM"/>
    </source>
</evidence>
<organism evidence="2">
    <name type="scientific">Candidatus Kentrum sp. DK</name>
    <dbReference type="NCBI Taxonomy" id="2126562"/>
    <lineage>
        <taxon>Bacteria</taxon>
        <taxon>Pseudomonadati</taxon>
        <taxon>Pseudomonadota</taxon>
        <taxon>Gammaproteobacteria</taxon>
        <taxon>Candidatus Kentrum</taxon>
    </lineage>
</organism>
<accession>A0A450TL88</accession>
<dbReference type="Gene3D" id="3.40.50.1010">
    <property type="entry name" value="5'-nuclease"/>
    <property type="match status" value="1"/>
</dbReference>
<dbReference type="EMBL" id="CAADEY010000186">
    <property type="protein sequence ID" value="VFJ68518.1"/>
    <property type="molecule type" value="Genomic_DNA"/>
</dbReference>
<protein>
    <recommendedName>
        <fullName evidence="3">PIN domain-containing protein</fullName>
    </recommendedName>
</protein>
<reference evidence="2" key="1">
    <citation type="submission" date="2019-02" db="EMBL/GenBank/DDBJ databases">
        <authorList>
            <person name="Gruber-Vodicka R. H."/>
            <person name="Seah K. B. B."/>
        </authorList>
    </citation>
    <scope>NUCLEOTIDE SEQUENCE</scope>
    <source>
        <strain evidence="2">BECK_DK161</strain>
    </source>
</reference>
<dbReference type="AlphaFoldDB" id="A0A450TL88"/>
<feature type="compositionally biased region" description="Basic and acidic residues" evidence="1">
    <location>
        <begin position="44"/>
        <end position="59"/>
    </location>
</feature>
<evidence type="ECO:0000313" key="2">
    <source>
        <dbReference type="EMBL" id="VFJ68518.1"/>
    </source>
</evidence>
<sequence length="107" mass="12276">MIYLLDTNTLIYLIKNKPPSVAQRVNALAKDVALGKREGVRSRNDAHHVLPVATDEKPSMKTMRGGPDGKGVFSFYKRFFLYDRKKRRLFGAQRKRAPENTQGLWPM</sequence>
<evidence type="ECO:0000256" key="1">
    <source>
        <dbReference type="SAM" id="MobiDB-lite"/>
    </source>
</evidence>